<name>A0A9E7GDK0_9LILI</name>
<dbReference type="GO" id="GO:0009055">
    <property type="term" value="F:electron transfer activity"/>
    <property type="evidence" value="ECO:0007669"/>
    <property type="project" value="InterPro"/>
</dbReference>
<accession>A0A9E7GDK0</accession>
<evidence type="ECO:0000256" key="2">
    <source>
        <dbReference type="ARBA" id="ARBA00023008"/>
    </source>
</evidence>
<dbReference type="GO" id="GO:0046872">
    <property type="term" value="F:metal ion binding"/>
    <property type="evidence" value="ECO:0007669"/>
    <property type="project" value="UniProtKB-KW"/>
</dbReference>
<proteinExistence type="predicted"/>
<dbReference type="GO" id="GO:0005886">
    <property type="term" value="C:plasma membrane"/>
    <property type="evidence" value="ECO:0007669"/>
    <property type="project" value="TreeGrafter"/>
</dbReference>
<evidence type="ECO:0000259" key="5">
    <source>
        <dbReference type="PROSITE" id="PS51485"/>
    </source>
</evidence>
<evidence type="ECO:0000256" key="1">
    <source>
        <dbReference type="ARBA" id="ARBA00022723"/>
    </source>
</evidence>
<evidence type="ECO:0000313" key="6">
    <source>
        <dbReference type="EMBL" id="URE10029.1"/>
    </source>
</evidence>
<gene>
    <name evidence="6" type="ORF">MUK42_24596</name>
</gene>
<dbReference type="PROSITE" id="PS51485">
    <property type="entry name" value="PHYTOCYANIN"/>
    <property type="match status" value="1"/>
</dbReference>
<keyword evidence="2" id="KW-0186">Copper</keyword>
<evidence type="ECO:0000313" key="7">
    <source>
        <dbReference type="Proteomes" id="UP001055439"/>
    </source>
</evidence>
<dbReference type="FunFam" id="2.60.40.420:FF:000013">
    <property type="entry name" value="basic blue protein-like"/>
    <property type="match status" value="1"/>
</dbReference>
<dbReference type="InterPro" id="IPR039391">
    <property type="entry name" value="Phytocyanin-like"/>
</dbReference>
<dbReference type="PANTHER" id="PTHR33021">
    <property type="entry name" value="BLUE COPPER PROTEIN"/>
    <property type="match status" value="1"/>
</dbReference>
<dbReference type="Gene3D" id="2.60.40.420">
    <property type="entry name" value="Cupredoxins - blue copper proteins"/>
    <property type="match status" value="1"/>
</dbReference>
<dbReference type="AlphaFoldDB" id="A0A9E7GDK0"/>
<dbReference type="EMBL" id="CP097508">
    <property type="protein sequence ID" value="URE10029.1"/>
    <property type="molecule type" value="Genomic_DNA"/>
</dbReference>
<keyword evidence="7" id="KW-1185">Reference proteome</keyword>
<evidence type="ECO:0000256" key="4">
    <source>
        <dbReference type="ARBA" id="ARBA00082491"/>
    </source>
</evidence>
<evidence type="ECO:0000256" key="3">
    <source>
        <dbReference type="ARBA" id="ARBA00023157"/>
    </source>
</evidence>
<protein>
    <recommendedName>
        <fullName evidence="4">Plantacyanin</fullName>
    </recommendedName>
</protein>
<reference evidence="6" key="1">
    <citation type="submission" date="2022-05" db="EMBL/GenBank/DDBJ databases">
        <title>The Musa troglodytarum L. genome provides insights into the mechanism of non-climacteric behaviour and enrichment of carotenoids.</title>
        <authorList>
            <person name="Wang J."/>
        </authorList>
    </citation>
    <scope>NUCLEOTIDE SEQUENCE</scope>
    <source>
        <tissue evidence="6">Leaf</tissue>
    </source>
</reference>
<dbReference type="Pfam" id="PF02298">
    <property type="entry name" value="Cu_bind_like"/>
    <property type="match status" value="1"/>
</dbReference>
<dbReference type="PANTHER" id="PTHR33021:SF513">
    <property type="entry name" value="PUTATIVE, EXPRESSED-RELATED"/>
    <property type="match status" value="1"/>
</dbReference>
<feature type="domain" description="Phytocyanin" evidence="5">
    <location>
        <begin position="93"/>
        <end position="188"/>
    </location>
</feature>
<keyword evidence="1" id="KW-0479">Metal-binding</keyword>
<dbReference type="OrthoDB" id="5421909at2759"/>
<sequence>MAGRKGRDRSDNHDITTPFPSIYVSSFACSHRDFFRLSTATVPIRGHPLLSVAPHNLSCSSVVGVMAQGRGSAMAMGLALLCLLVHSEVAGAATFVVGDSSGWTFSTAGWPSGKRFRAGDVLEFRYNPSAHNVVAVSAAGYRSCSASPAARVFTSGNDRVALPRGTSYFICSLAGHCEAGMKIAVTAV</sequence>
<dbReference type="InterPro" id="IPR008972">
    <property type="entry name" value="Cupredoxin"/>
</dbReference>
<dbReference type="CDD" id="cd11013">
    <property type="entry name" value="Plantacyanin"/>
    <property type="match status" value="1"/>
</dbReference>
<dbReference type="InterPro" id="IPR003245">
    <property type="entry name" value="Phytocyanin_dom"/>
</dbReference>
<dbReference type="Proteomes" id="UP001055439">
    <property type="component" value="Chromosome 6"/>
</dbReference>
<dbReference type="PROSITE" id="PS51257">
    <property type="entry name" value="PROKAR_LIPOPROTEIN"/>
    <property type="match status" value="1"/>
</dbReference>
<dbReference type="SUPFAM" id="SSF49503">
    <property type="entry name" value="Cupredoxins"/>
    <property type="match status" value="1"/>
</dbReference>
<keyword evidence="3" id="KW-1015">Disulfide bond</keyword>
<organism evidence="6 7">
    <name type="scientific">Musa troglodytarum</name>
    <name type="common">fe'i banana</name>
    <dbReference type="NCBI Taxonomy" id="320322"/>
    <lineage>
        <taxon>Eukaryota</taxon>
        <taxon>Viridiplantae</taxon>
        <taxon>Streptophyta</taxon>
        <taxon>Embryophyta</taxon>
        <taxon>Tracheophyta</taxon>
        <taxon>Spermatophyta</taxon>
        <taxon>Magnoliopsida</taxon>
        <taxon>Liliopsida</taxon>
        <taxon>Zingiberales</taxon>
        <taxon>Musaceae</taxon>
        <taxon>Musa</taxon>
    </lineage>
</organism>
<dbReference type="InterPro" id="IPR041844">
    <property type="entry name" value="Plantacyanin"/>
</dbReference>